<gene>
    <name evidence="1" type="ORF">GCM10011514_40460</name>
</gene>
<dbReference type="Proteomes" id="UP000609064">
    <property type="component" value="Unassembled WGS sequence"/>
</dbReference>
<name>A0A916Z1L3_9BACT</name>
<dbReference type="AlphaFoldDB" id="A0A916Z1L3"/>
<evidence type="ECO:0000313" key="2">
    <source>
        <dbReference type="Proteomes" id="UP000609064"/>
    </source>
</evidence>
<organism evidence="1 2">
    <name type="scientific">Emticicia aquatilis</name>
    <dbReference type="NCBI Taxonomy" id="1537369"/>
    <lineage>
        <taxon>Bacteria</taxon>
        <taxon>Pseudomonadati</taxon>
        <taxon>Bacteroidota</taxon>
        <taxon>Cytophagia</taxon>
        <taxon>Cytophagales</taxon>
        <taxon>Leadbetterellaceae</taxon>
        <taxon>Emticicia</taxon>
    </lineage>
</organism>
<evidence type="ECO:0000313" key="1">
    <source>
        <dbReference type="EMBL" id="GGD72267.1"/>
    </source>
</evidence>
<accession>A0A916Z1L3</accession>
<protein>
    <submittedName>
        <fullName evidence="1">Uncharacterized protein</fullName>
    </submittedName>
</protein>
<proteinExistence type="predicted"/>
<comment type="caution">
    <text evidence="1">The sequence shown here is derived from an EMBL/GenBank/DDBJ whole genome shotgun (WGS) entry which is preliminary data.</text>
</comment>
<dbReference type="EMBL" id="BMKK01000009">
    <property type="protein sequence ID" value="GGD72267.1"/>
    <property type="molecule type" value="Genomic_DNA"/>
</dbReference>
<reference evidence="1" key="2">
    <citation type="submission" date="2020-09" db="EMBL/GenBank/DDBJ databases">
        <authorList>
            <person name="Sun Q."/>
            <person name="Zhou Y."/>
        </authorList>
    </citation>
    <scope>NUCLEOTIDE SEQUENCE</scope>
    <source>
        <strain evidence="1">CGMCC 1.15958</strain>
    </source>
</reference>
<sequence>MHPEKVVVPVNSTFPLNPTPGTMFFDNTDNLMKYWNGSAWISITTSSSTPTIVFNITNQGFSSYLIGATTDYVSGNNANPTLTLYRGFTYVFNVQVSGHPFRITASNAGLGSPFTTGITNQDAQNSQLIFKVPMDAPSTLYYMCMFHFSTMKGTINIM</sequence>
<keyword evidence="2" id="KW-1185">Reference proteome</keyword>
<reference evidence="1" key="1">
    <citation type="journal article" date="2014" name="Int. J. Syst. Evol. Microbiol.">
        <title>Complete genome sequence of Corynebacterium casei LMG S-19264T (=DSM 44701T), isolated from a smear-ripened cheese.</title>
        <authorList>
            <consortium name="US DOE Joint Genome Institute (JGI-PGF)"/>
            <person name="Walter F."/>
            <person name="Albersmeier A."/>
            <person name="Kalinowski J."/>
            <person name="Ruckert C."/>
        </authorList>
    </citation>
    <scope>NUCLEOTIDE SEQUENCE</scope>
    <source>
        <strain evidence="1">CGMCC 1.15958</strain>
    </source>
</reference>